<dbReference type="OrthoDB" id="26899at2759"/>
<evidence type="ECO:0000256" key="7">
    <source>
        <dbReference type="ARBA" id="ARBA00022786"/>
    </source>
</evidence>
<accession>G7DSR5</accession>
<reference evidence="13 14" key="1">
    <citation type="journal article" date="2011" name="J. Gen. Appl. Microbiol.">
        <title>Draft genome sequencing of the enigmatic basidiomycete Mixia osmundae.</title>
        <authorList>
            <person name="Nishida H."/>
            <person name="Nagatsuka Y."/>
            <person name="Sugiyama J."/>
        </authorList>
    </citation>
    <scope>NUCLEOTIDE SEQUENCE [LARGE SCALE GENOMIC DNA]</scope>
    <source>
        <strain evidence="14">CBS 9802 / IAM 14324 / JCM 22182 / KY 12970</strain>
    </source>
</reference>
<dbReference type="AlphaFoldDB" id="G7DSR5"/>
<protein>
    <recommendedName>
        <fullName evidence="12">SP-RING-type domain-containing protein</fullName>
    </recommendedName>
</protein>
<reference evidence="13 14" key="2">
    <citation type="journal article" date="2012" name="Open Biol.">
        <title>Characteristics of nucleosomes and linker DNA regions on the genome of the basidiomycete Mixia osmundae revealed by mono- and dinucleosome mapping.</title>
        <authorList>
            <person name="Nishida H."/>
            <person name="Kondo S."/>
            <person name="Matsumoto T."/>
            <person name="Suzuki Y."/>
            <person name="Yoshikawa H."/>
            <person name="Taylor T.D."/>
            <person name="Sugiyama J."/>
        </authorList>
    </citation>
    <scope>NUCLEOTIDE SEQUENCE [LARGE SCALE GENOMIC DNA]</scope>
    <source>
        <strain evidence="14">CBS 9802 / IAM 14324 / JCM 22182 / KY 12970</strain>
    </source>
</reference>
<dbReference type="InParanoid" id="G7DSR5"/>
<comment type="caution">
    <text evidence="13">The sequence shown here is derived from an EMBL/GenBank/DDBJ whole genome shotgun (WGS) entry which is preliminary data.</text>
</comment>
<keyword evidence="5" id="KW-0479">Metal-binding</keyword>
<evidence type="ECO:0000256" key="1">
    <source>
        <dbReference type="ARBA" id="ARBA00004123"/>
    </source>
</evidence>
<feature type="domain" description="SP-RING-type" evidence="12">
    <location>
        <begin position="251"/>
        <end position="342"/>
    </location>
</feature>
<keyword evidence="7" id="KW-0833">Ubl conjugation pathway</keyword>
<evidence type="ECO:0000256" key="2">
    <source>
        <dbReference type="ARBA" id="ARBA00004718"/>
    </source>
</evidence>
<evidence type="ECO:0000256" key="9">
    <source>
        <dbReference type="ARBA" id="ARBA00023242"/>
    </source>
</evidence>
<dbReference type="Gene3D" id="3.30.40.10">
    <property type="entry name" value="Zinc/RING finger domain, C3HC4 (zinc finger)"/>
    <property type="match status" value="1"/>
</dbReference>
<comment type="similarity">
    <text evidence="3">Belongs to the NSE2 family.</text>
</comment>
<dbReference type="GO" id="GO:0030915">
    <property type="term" value="C:Smc5-Smc6 complex"/>
    <property type="evidence" value="ECO:0007669"/>
    <property type="project" value="InterPro"/>
</dbReference>
<dbReference type="Pfam" id="PF11789">
    <property type="entry name" value="zf-Nse"/>
    <property type="match status" value="1"/>
</dbReference>
<gene>
    <name evidence="13" type="primary">Mo00267</name>
    <name evidence="13" type="ORF">E5Q_00267</name>
</gene>
<dbReference type="GO" id="GO:0005634">
    <property type="term" value="C:nucleus"/>
    <property type="evidence" value="ECO:0007669"/>
    <property type="project" value="UniProtKB-SubCell"/>
</dbReference>
<dbReference type="EMBL" id="BABT02000008">
    <property type="protein sequence ID" value="GAA93623.1"/>
    <property type="molecule type" value="Genomic_DNA"/>
</dbReference>
<evidence type="ECO:0000256" key="4">
    <source>
        <dbReference type="ARBA" id="ARBA00022679"/>
    </source>
</evidence>
<feature type="compositionally biased region" description="Low complexity" evidence="11">
    <location>
        <begin position="13"/>
        <end position="25"/>
    </location>
</feature>
<feature type="compositionally biased region" description="Basic and acidic residues" evidence="11">
    <location>
        <begin position="1"/>
        <end position="10"/>
    </location>
</feature>
<evidence type="ECO:0000259" key="12">
    <source>
        <dbReference type="PROSITE" id="PS51044"/>
    </source>
</evidence>
<dbReference type="GO" id="GO:0016925">
    <property type="term" value="P:protein sumoylation"/>
    <property type="evidence" value="ECO:0007669"/>
    <property type="project" value="UniProtKB-UniPathway"/>
</dbReference>
<dbReference type="eggNOG" id="KOG2979">
    <property type="taxonomic scope" value="Eukaryota"/>
</dbReference>
<keyword evidence="14" id="KW-1185">Reference proteome</keyword>
<dbReference type="InterPro" id="IPR013083">
    <property type="entry name" value="Znf_RING/FYVE/PHD"/>
</dbReference>
<evidence type="ECO:0000256" key="10">
    <source>
        <dbReference type="PROSITE-ProRule" id="PRU00452"/>
    </source>
</evidence>
<dbReference type="InterPro" id="IPR026846">
    <property type="entry name" value="Nse2(Mms21)"/>
</dbReference>
<dbReference type="FunCoup" id="G7DSR5">
    <property type="interactions" value="127"/>
</dbReference>
<organism evidence="13 14">
    <name type="scientific">Mixia osmundae (strain CBS 9802 / IAM 14324 / JCM 22182 / KY 12970)</name>
    <dbReference type="NCBI Taxonomy" id="764103"/>
    <lineage>
        <taxon>Eukaryota</taxon>
        <taxon>Fungi</taxon>
        <taxon>Dikarya</taxon>
        <taxon>Basidiomycota</taxon>
        <taxon>Pucciniomycotina</taxon>
        <taxon>Mixiomycetes</taxon>
        <taxon>Mixiales</taxon>
        <taxon>Mixiaceae</taxon>
        <taxon>Mixia</taxon>
    </lineage>
</organism>
<dbReference type="Proteomes" id="UP000009131">
    <property type="component" value="Unassembled WGS sequence"/>
</dbReference>
<evidence type="ECO:0000256" key="8">
    <source>
        <dbReference type="ARBA" id="ARBA00022833"/>
    </source>
</evidence>
<dbReference type="UniPathway" id="UPA00886"/>
<proteinExistence type="inferred from homology"/>
<feature type="region of interest" description="Disordered" evidence="11">
    <location>
        <begin position="334"/>
        <end position="359"/>
    </location>
</feature>
<dbReference type="STRING" id="764103.G7DSR5"/>
<dbReference type="RefSeq" id="XP_014570466.1">
    <property type="nucleotide sequence ID" value="XM_014714980.1"/>
</dbReference>
<dbReference type="GO" id="GO:0008270">
    <property type="term" value="F:zinc ion binding"/>
    <property type="evidence" value="ECO:0007669"/>
    <property type="project" value="UniProtKB-KW"/>
</dbReference>
<dbReference type="HOGENOM" id="CLU_055164_0_0_1"/>
<comment type="subcellular location">
    <subcellularLocation>
        <location evidence="1">Nucleus</location>
    </subcellularLocation>
</comment>
<dbReference type="GO" id="GO:0000724">
    <property type="term" value="P:double-strand break repair via homologous recombination"/>
    <property type="evidence" value="ECO:0007669"/>
    <property type="project" value="InterPro"/>
</dbReference>
<dbReference type="PANTHER" id="PTHR21330:SF1">
    <property type="entry name" value="E3 SUMO-PROTEIN LIGASE NSE2"/>
    <property type="match status" value="1"/>
</dbReference>
<dbReference type="GO" id="GO:0061665">
    <property type="term" value="F:SUMO ligase activity"/>
    <property type="evidence" value="ECO:0007669"/>
    <property type="project" value="TreeGrafter"/>
</dbReference>
<dbReference type="InterPro" id="IPR004181">
    <property type="entry name" value="Znf_MIZ"/>
</dbReference>
<comment type="pathway">
    <text evidence="2">Protein modification; protein sumoylation.</text>
</comment>
<dbReference type="OMA" id="NSVTERY"/>
<keyword evidence="9" id="KW-0539">Nucleus</keyword>
<dbReference type="SUPFAM" id="SSF57850">
    <property type="entry name" value="RING/U-box"/>
    <property type="match status" value="1"/>
</dbReference>
<evidence type="ECO:0000256" key="3">
    <source>
        <dbReference type="ARBA" id="ARBA00008212"/>
    </source>
</evidence>
<evidence type="ECO:0000256" key="6">
    <source>
        <dbReference type="ARBA" id="ARBA00022771"/>
    </source>
</evidence>
<evidence type="ECO:0000313" key="13">
    <source>
        <dbReference type="EMBL" id="GAA93623.1"/>
    </source>
</evidence>
<evidence type="ECO:0000256" key="11">
    <source>
        <dbReference type="SAM" id="MobiDB-lite"/>
    </source>
</evidence>
<sequence>MPRLTRRSESLEAGAAGPSTGPSASKARKTTSGRRIVPDEEEQDGPLPHDQQSRGQELDEEINEDAIAGKIDPEWLDRPLDRRVAGIKLQALIAAYHRLDSTANSVTERYVDAVATLCEAHGPTTTNDLSSDVEERKEATAATVDAEIQRADRQIRKFVDATMQLRFQRDAVKAVSQELDSGRPVIKPGAKYEAMISISSAAYDAKTPRRRYLEAQHWQNFRKNVWERLHEEAMPNLKQYLPPETGDEDDSDSDVELGASKQNFVCPITLRPLLDPVTSDKCGHSYDQKGIREYLTQSDHRGRPKECPTSGCNQMITLHNLSANRDLARRAANWERQDTNREETSVNDNKYHDIDSETE</sequence>
<evidence type="ECO:0000313" key="14">
    <source>
        <dbReference type="Proteomes" id="UP000009131"/>
    </source>
</evidence>
<dbReference type="PROSITE" id="PS51044">
    <property type="entry name" value="ZF_SP_RING"/>
    <property type="match status" value="1"/>
</dbReference>
<dbReference type="CDD" id="cd16651">
    <property type="entry name" value="SPL-RING_NSE2"/>
    <property type="match status" value="1"/>
</dbReference>
<keyword evidence="4" id="KW-0808">Transferase</keyword>
<dbReference type="PANTHER" id="PTHR21330">
    <property type="entry name" value="E3 SUMO-PROTEIN LIGASE NSE2"/>
    <property type="match status" value="1"/>
</dbReference>
<evidence type="ECO:0000256" key="5">
    <source>
        <dbReference type="ARBA" id="ARBA00022723"/>
    </source>
</evidence>
<keyword evidence="8" id="KW-0862">Zinc</keyword>
<keyword evidence="6 10" id="KW-0863">Zinc-finger</keyword>
<feature type="region of interest" description="Disordered" evidence="11">
    <location>
        <begin position="1"/>
        <end position="59"/>
    </location>
</feature>
<name>G7DSR5_MIXOS</name>